<proteinExistence type="predicted"/>
<gene>
    <name evidence="1" type="ORF">FGO68_gene17714</name>
</gene>
<accession>A0A8J8T546</accession>
<reference evidence="1" key="1">
    <citation type="submission" date="2019-06" db="EMBL/GenBank/DDBJ databases">
        <authorList>
            <person name="Zheng W."/>
        </authorList>
    </citation>
    <scope>NUCLEOTIDE SEQUENCE</scope>
    <source>
        <strain evidence="1">QDHG01</strain>
    </source>
</reference>
<name>A0A8J8T546_HALGN</name>
<comment type="caution">
    <text evidence="1">The sequence shown here is derived from an EMBL/GenBank/DDBJ whole genome shotgun (WGS) entry which is preliminary data.</text>
</comment>
<evidence type="ECO:0000313" key="1">
    <source>
        <dbReference type="EMBL" id="TNV81876.1"/>
    </source>
</evidence>
<sequence>MLGPQGLLAFTMLYQLTLTPSEAPLKAQRFNGFKIVGGDEETELLWPVLFIKVKTVLTIANPSLFQRERKMRQQ</sequence>
<evidence type="ECO:0000313" key="2">
    <source>
        <dbReference type="Proteomes" id="UP000785679"/>
    </source>
</evidence>
<dbReference type="Proteomes" id="UP000785679">
    <property type="component" value="Unassembled WGS sequence"/>
</dbReference>
<protein>
    <submittedName>
        <fullName evidence="1">Uncharacterized protein</fullName>
    </submittedName>
</protein>
<dbReference type="AlphaFoldDB" id="A0A8J8T546"/>
<keyword evidence="2" id="KW-1185">Reference proteome</keyword>
<dbReference type="EMBL" id="RRYP01005623">
    <property type="protein sequence ID" value="TNV81876.1"/>
    <property type="molecule type" value="Genomic_DNA"/>
</dbReference>
<organism evidence="1 2">
    <name type="scientific">Halteria grandinella</name>
    <dbReference type="NCBI Taxonomy" id="5974"/>
    <lineage>
        <taxon>Eukaryota</taxon>
        <taxon>Sar</taxon>
        <taxon>Alveolata</taxon>
        <taxon>Ciliophora</taxon>
        <taxon>Intramacronucleata</taxon>
        <taxon>Spirotrichea</taxon>
        <taxon>Stichotrichia</taxon>
        <taxon>Sporadotrichida</taxon>
        <taxon>Halteriidae</taxon>
        <taxon>Halteria</taxon>
    </lineage>
</organism>